<gene>
    <name evidence="3" type="ORF">Zmor_025411</name>
</gene>
<proteinExistence type="predicted"/>
<name>A0AA38HRH0_9CUCU</name>
<feature type="compositionally biased region" description="Low complexity" evidence="1">
    <location>
        <begin position="75"/>
        <end position="112"/>
    </location>
</feature>
<feature type="transmembrane region" description="Helical" evidence="2">
    <location>
        <begin position="148"/>
        <end position="169"/>
    </location>
</feature>
<keyword evidence="4" id="KW-1185">Reference proteome</keyword>
<evidence type="ECO:0000256" key="1">
    <source>
        <dbReference type="SAM" id="MobiDB-lite"/>
    </source>
</evidence>
<comment type="caution">
    <text evidence="3">The sequence shown here is derived from an EMBL/GenBank/DDBJ whole genome shotgun (WGS) entry which is preliminary data.</text>
</comment>
<dbReference type="AlphaFoldDB" id="A0AA38HRH0"/>
<reference evidence="3" key="1">
    <citation type="journal article" date="2023" name="G3 (Bethesda)">
        <title>Whole genome assemblies of Zophobas morio and Tenebrio molitor.</title>
        <authorList>
            <person name="Kaur S."/>
            <person name="Stinson S.A."/>
            <person name="diCenzo G.C."/>
        </authorList>
    </citation>
    <scope>NUCLEOTIDE SEQUENCE</scope>
    <source>
        <strain evidence="3">QUZm001</strain>
    </source>
</reference>
<sequence length="217" mass="23811">MDETADEGPSLRQVTPLLDADNEIDSTTITENETAESAETDLVTIKSPSITSKENETEVFEQNFKTTSEKVPQKAITTTSPIVTTSRTSSSSSSSSSSSTSATPKTKPTRPSFNITTIPADISSKTSNITDSSDGSGISLFSSFNLNYLYFLLLLIPIGGIGIWVTFFCKRKKRKGYTEGKGTTRINKTRRMSTPSWVFSEPDFDDEEVITLEEEKK</sequence>
<dbReference type="EMBL" id="JALNTZ010000008">
    <property type="protein sequence ID" value="KAJ3642648.1"/>
    <property type="molecule type" value="Genomic_DNA"/>
</dbReference>
<evidence type="ECO:0000313" key="4">
    <source>
        <dbReference type="Proteomes" id="UP001168821"/>
    </source>
</evidence>
<accession>A0AA38HRH0</accession>
<feature type="region of interest" description="Disordered" evidence="1">
    <location>
        <begin position="1"/>
        <end position="117"/>
    </location>
</feature>
<evidence type="ECO:0000256" key="2">
    <source>
        <dbReference type="SAM" id="Phobius"/>
    </source>
</evidence>
<protein>
    <submittedName>
        <fullName evidence="3">Uncharacterized protein</fullName>
    </submittedName>
</protein>
<keyword evidence="2" id="KW-1133">Transmembrane helix</keyword>
<dbReference type="Proteomes" id="UP001168821">
    <property type="component" value="Unassembled WGS sequence"/>
</dbReference>
<evidence type="ECO:0000313" key="3">
    <source>
        <dbReference type="EMBL" id="KAJ3642648.1"/>
    </source>
</evidence>
<keyword evidence="2" id="KW-0472">Membrane</keyword>
<organism evidence="3 4">
    <name type="scientific">Zophobas morio</name>
    <dbReference type="NCBI Taxonomy" id="2755281"/>
    <lineage>
        <taxon>Eukaryota</taxon>
        <taxon>Metazoa</taxon>
        <taxon>Ecdysozoa</taxon>
        <taxon>Arthropoda</taxon>
        <taxon>Hexapoda</taxon>
        <taxon>Insecta</taxon>
        <taxon>Pterygota</taxon>
        <taxon>Neoptera</taxon>
        <taxon>Endopterygota</taxon>
        <taxon>Coleoptera</taxon>
        <taxon>Polyphaga</taxon>
        <taxon>Cucujiformia</taxon>
        <taxon>Tenebrionidae</taxon>
        <taxon>Zophobas</taxon>
    </lineage>
</organism>
<keyword evidence="2" id="KW-0812">Transmembrane</keyword>